<dbReference type="AlphaFoldDB" id="A0A3S5Y5T4"/>
<name>A0A3S5Y5T4_RHOH1</name>
<dbReference type="KEGG" id="req:REQ_18090"/>
<gene>
    <name evidence="1" type="ordered locus">REQ_18090</name>
</gene>
<evidence type="ECO:0000313" key="2">
    <source>
        <dbReference type="Proteomes" id="UP000006892"/>
    </source>
</evidence>
<sequence length="59" mass="6454">MKPTVPAHAHTPRSPNWANAIALWMDEELWKNGSTEAAFPETAEAAPPFGVRGLRQLSV</sequence>
<organism evidence="1">
    <name type="scientific">Rhodococcus hoagii (strain 103S)</name>
    <name type="common">Rhodococcus equi</name>
    <dbReference type="NCBI Taxonomy" id="685727"/>
    <lineage>
        <taxon>Bacteria</taxon>
        <taxon>Bacillati</taxon>
        <taxon>Actinomycetota</taxon>
        <taxon>Actinomycetes</taxon>
        <taxon>Mycobacteriales</taxon>
        <taxon>Nocardiaceae</taxon>
        <taxon>Prescottella</taxon>
    </lineage>
</organism>
<reference evidence="1" key="1">
    <citation type="journal article" date="2010" name="PLoS Genet.">
        <title>The genome of a pathogenic rhodococcus: cooptive virulence underpinned by key gene acquisitions.</title>
        <authorList>
            <person name="Letek M."/>
            <person name="Gonzalez P."/>
            <person name="Macarthur I."/>
            <person name="Rodriguez H."/>
            <person name="Freeman T.C."/>
            <person name="Valero-Rello A."/>
            <person name="Blanco M."/>
            <person name="Buckley T."/>
            <person name="Cherevach I."/>
            <person name="Fahey R."/>
            <person name="Hapeshi A."/>
            <person name="Holdstock J."/>
            <person name="Leadon D."/>
            <person name="Navas J."/>
            <person name="Ocampo A."/>
            <person name="Quail M.A."/>
            <person name="Sanders M."/>
            <person name="Scortti M.M."/>
            <person name="Prescott J.F."/>
            <person name="Fogarty U."/>
            <person name="Meijer W.G."/>
            <person name="Parkhill J."/>
            <person name="Bentley S.D."/>
            <person name="Vazquez-Boland J.A."/>
        </authorList>
    </citation>
    <scope>NUCLEOTIDE SEQUENCE [LARGE SCALE GENOMIC DNA]</scope>
    <source>
        <strain evidence="1 2">103S</strain>
    </source>
</reference>
<dbReference type="Proteomes" id="UP001154400">
    <property type="component" value="Chromosome"/>
</dbReference>
<dbReference type="RefSeq" id="WP_013415667.1">
    <property type="nucleotide sequence ID" value="NC_014659.1"/>
</dbReference>
<accession>A0A3S5Y5T4</accession>
<dbReference type="EMBL" id="FN563149">
    <property type="protein sequence ID" value="CBH47877.1"/>
    <property type="molecule type" value="Genomic_DNA"/>
</dbReference>
<protein>
    <submittedName>
        <fullName evidence="1">Uncharacterized protein</fullName>
    </submittedName>
</protein>
<proteinExistence type="predicted"/>
<evidence type="ECO:0000313" key="1">
    <source>
        <dbReference type="EMBL" id="CBH47877.1"/>
    </source>
</evidence>